<keyword evidence="4" id="KW-0472">Membrane</keyword>
<dbReference type="Gene3D" id="3.20.20.370">
    <property type="entry name" value="Glycoside hydrolase/deacetylase"/>
    <property type="match status" value="1"/>
</dbReference>
<evidence type="ECO:0000259" key="8">
    <source>
        <dbReference type="PROSITE" id="PS51677"/>
    </source>
</evidence>
<dbReference type="Pfam" id="PF01522">
    <property type="entry name" value="Polysacc_deac_1"/>
    <property type="match status" value="1"/>
</dbReference>
<comment type="subcellular location">
    <subcellularLocation>
        <location evidence="1">Cell membrane</location>
        <topology evidence="1">Lipid-anchor</topology>
        <topology evidence="1">GPI-anchor</topology>
    </subcellularLocation>
</comment>
<dbReference type="PANTHER" id="PTHR47561">
    <property type="entry name" value="POLYSACCHARIDE DEACETYLASE FAMILY PROTEIN (AFU_ORTHOLOGUE AFUA_6G05030)"/>
    <property type="match status" value="1"/>
</dbReference>
<evidence type="ECO:0000256" key="3">
    <source>
        <dbReference type="ARBA" id="ARBA00022622"/>
    </source>
</evidence>
<dbReference type="AlphaFoldDB" id="A0A0J1AYY2"/>
<reference evidence="9 10" key="1">
    <citation type="submission" date="2015-03" db="EMBL/GenBank/DDBJ databases">
        <title>Genomics and transcriptomics of the oil-accumulating basidiomycete yeast T. oleaginosus allow insights into substrate utilization and the diverse evolutionary trajectories of mating systems in fungi.</title>
        <authorList>
            <consortium name="DOE Joint Genome Institute"/>
            <person name="Kourist R."/>
            <person name="Kracht O."/>
            <person name="Bracharz F."/>
            <person name="Lipzen A."/>
            <person name="Nolan M."/>
            <person name="Ohm R."/>
            <person name="Grigoriev I."/>
            <person name="Sun S."/>
            <person name="Heitman J."/>
            <person name="Bruck T."/>
            <person name="Nowrousian M."/>
        </authorList>
    </citation>
    <scope>NUCLEOTIDE SEQUENCE [LARGE SCALE GENOMIC DNA]</scope>
    <source>
        <strain evidence="9 10">IBC0246</strain>
    </source>
</reference>
<keyword evidence="5" id="KW-0325">Glycoprotein</keyword>
<dbReference type="PROSITE" id="PS51677">
    <property type="entry name" value="NODB"/>
    <property type="match status" value="1"/>
</dbReference>
<accession>A0A0J1AYY2</accession>
<keyword evidence="7" id="KW-0961">Cell wall biogenesis/degradation</keyword>
<dbReference type="GeneID" id="28987466"/>
<keyword evidence="10" id="KW-1185">Reference proteome</keyword>
<dbReference type="GO" id="GO:0005886">
    <property type="term" value="C:plasma membrane"/>
    <property type="evidence" value="ECO:0007669"/>
    <property type="project" value="UniProtKB-SubCell"/>
</dbReference>
<dbReference type="RefSeq" id="XP_018277025.1">
    <property type="nucleotide sequence ID" value="XM_018426863.1"/>
</dbReference>
<dbReference type="SUPFAM" id="SSF88713">
    <property type="entry name" value="Glycoside hydrolase/deacetylase"/>
    <property type="match status" value="1"/>
</dbReference>
<name>A0A0J1AYY2_9TREE</name>
<evidence type="ECO:0000256" key="6">
    <source>
        <dbReference type="ARBA" id="ARBA00023288"/>
    </source>
</evidence>
<evidence type="ECO:0000256" key="7">
    <source>
        <dbReference type="ARBA" id="ARBA00023316"/>
    </source>
</evidence>
<dbReference type="GO" id="GO:0016810">
    <property type="term" value="F:hydrolase activity, acting on carbon-nitrogen (but not peptide) bonds"/>
    <property type="evidence" value="ECO:0007669"/>
    <property type="project" value="InterPro"/>
</dbReference>
<dbReference type="PANTHER" id="PTHR47561:SF1">
    <property type="entry name" value="POLYSACCHARIDE DEACETYLASE FAMILY PROTEIN (AFU_ORTHOLOGUE AFUA_6G05030)"/>
    <property type="match status" value="1"/>
</dbReference>
<keyword evidence="9" id="KW-0378">Hydrolase</keyword>
<organism evidence="9 10">
    <name type="scientific">Cutaneotrichosporon oleaginosum</name>
    <dbReference type="NCBI Taxonomy" id="879819"/>
    <lineage>
        <taxon>Eukaryota</taxon>
        <taxon>Fungi</taxon>
        <taxon>Dikarya</taxon>
        <taxon>Basidiomycota</taxon>
        <taxon>Agaricomycotina</taxon>
        <taxon>Tremellomycetes</taxon>
        <taxon>Trichosporonales</taxon>
        <taxon>Trichosporonaceae</taxon>
        <taxon>Cutaneotrichosporon</taxon>
    </lineage>
</organism>
<dbReference type="GO" id="GO:0098552">
    <property type="term" value="C:side of membrane"/>
    <property type="evidence" value="ECO:0007669"/>
    <property type="project" value="UniProtKB-KW"/>
</dbReference>
<evidence type="ECO:0000313" key="10">
    <source>
        <dbReference type="Proteomes" id="UP000053611"/>
    </source>
</evidence>
<dbReference type="CDD" id="cd10938">
    <property type="entry name" value="CE4_HpPgdA_like"/>
    <property type="match status" value="1"/>
</dbReference>
<dbReference type="GO" id="GO:0005975">
    <property type="term" value="P:carbohydrate metabolic process"/>
    <property type="evidence" value="ECO:0007669"/>
    <property type="project" value="InterPro"/>
</dbReference>
<feature type="domain" description="NodB homology" evidence="8">
    <location>
        <begin position="28"/>
        <end position="221"/>
    </location>
</feature>
<keyword evidence="6" id="KW-0449">Lipoprotein</keyword>
<dbReference type="OrthoDB" id="3162524at2759"/>
<proteinExistence type="predicted"/>
<dbReference type="InterPro" id="IPR002509">
    <property type="entry name" value="NODB_dom"/>
</dbReference>
<keyword evidence="2" id="KW-1003">Cell membrane</keyword>
<dbReference type="InterPro" id="IPR011330">
    <property type="entry name" value="Glyco_hydro/deAcase_b/a-brl"/>
</dbReference>
<protein>
    <submittedName>
        <fullName evidence="9">Glycoside hydrolase/deacetylase</fullName>
    </submittedName>
</protein>
<gene>
    <name evidence="9" type="ORF">CC85DRAFT_329816</name>
</gene>
<evidence type="ECO:0000313" key="9">
    <source>
        <dbReference type="EMBL" id="KLT40534.1"/>
    </source>
</evidence>
<evidence type="ECO:0000256" key="1">
    <source>
        <dbReference type="ARBA" id="ARBA00004609"/>
    </source>
</evidence>
<evidence type="ECO:0000256" key="4">
    <source>
        <dbReference type="ARBA" id="ARBA00023136"/>
    </source>
</evidence>
<keyword evidence="3" id="KW-0336">GPI-anchor</keyword>
<dbReference type="InterPro" id="IPR037950">
    <property type="entry name" value="PgdA-like"/>
</dbReference>
<dbReference type="EMBL" id="KQ087233">
    <property type="protein sequence ID" value="KLT40534.1"/>
    <property type="molecule type" value="Genomic_DNA"/>
</dbReference>
<evidence type="ECO:0000256" key="2">
    <source>
        <dbReference type="ARBA" id="ARBA00022475"/>
    </source>
</evidence>
<sequence length="309" mass="35092">MSSKPRILCAFGVDVDAVAGWLGSYGGEDSASDISRGLFAGEVGSLRLLRLFDKFNMKTTWFIPGHSLDTFPEQMAKVRDAGHEIGLHGYSHENPTSLSLEQQKVILDHTYDQITKFWGKPPLGSVAPWWEVSKEGAELLLEKGLLYDHSSMHRDSQPYYLRIGDTWKKIDYDKHPSTWMEPLQRGETTGLPCIPVSWELDDLPPMMFMKGAANSHGFVDVRSIESKWKDHFTYLYENERDTGFCLPLTVHPDVSGRPHVLKMLERFIEWVNGHEGVEWVTYAEIAEDFLRRNPPPKGARMPKGSKTPA</sequence>
<dbReference type="GO" id="GO:0071555">
    <property type="term" value="P:cell wall organization"/>
    <property type="evidence" value="ECO:0007669"/>
    <property type="project" value="UniProtKB-KW"/>
</dbReference>
<dbReference type="Proteomes" id="UP000053611">
    <property type="component" value="Unassembled WGS sequence"/>
</dbReference>
<evidence type="ECO:0000256" key="5">
    <source>
        <dbReference type="ARBA" id="ARBA00023180"/>
    </source>
</evidence>